<feature type="non-terminal residue" evidence="3">
    <location>
        <position position="114"/>
    </location>
</feature>
<feature type="region of interest" description="Disordered" evidence="1">
    <location>
        <begin position="86"/>
        <end position="114"/>
    </location>
</feature>
<accession>A0A9W8ASQ8</accession>
<dbReference type="AlphaFoldDB" id="A0A9W8ASQ8"/>
<evidence type="ECO:0000313" key="3">
    <source>
        <dbReference type="EMBL" id="KAJ1959650.1"/>
    </source>
</evidence>
<feature type="transmembrane region" description="Helical" evidence="2">
    <location>
        <begin position="28"/>
        <end position="44"/>
    </location>
</feature>
<evidence type="ECO:0000256" key="2">
    <source>
        <dbReference type="SAM" id="Phobius"/>
    </source>
</evidence>
<reference evidence="3" key="1">
    <citation type="submission" date="2022-07" db="EMBL/GenBank/DDBJ databases">
        <title>Phylogenomic reconstructions and comparative analyses of Kickxellomycotina fungi.</title>
        <authorList>
            <person name="Reynolds N.K."/>
            <person name="Stajich J.E."/>
            <person name="Barry K."/>
            <person name="Grigoriev I.V."/>
            <person name="Crous P."/>
            <person name="Smith M.E."/>
        </authorList>
    </citation>
    <scope>NUCLEOTIDE SEQUENCE</scope>
    <source>
        <strain evidence="3">RSA 1196</strain>
    </source>
</reference>
<evidence type="ECO:0000313" key="4">
    <source>
        <dbReference type="Proteomes" id="UP001150925"/>
    </source>
</evidence>
<gene>
    <name evidence="3" type="ORF">IWQ62_004528</name>
</gene>
<dbReference type="Proteomes" id="UP001150925">
    <property type="component" value="Unassembled WGS sequence"/>
</dbReference>
<dbReference type="InterPro" id="IPR038259">
    <property type="entry name" value="Tmem141_sf"/>
</dbReference>
<proteinExistence type="predicted"/>
<dbReference type="EMBL" id="JANBPY010001535">
    <property type="protein sequence ID" value="KAJ1959650.1"/>
    <property type="molecule type" value="Genomic_DNA"/>
</dbReference>
<keyword evidence="2" id="KW-0812">Transmembrane</keyword>
<sequence length="114" mass="12323">MVSFWDQMAKDHPELLPYKECQQESRRTGLIAGATSGFLGYYLSSKVVKLTPKQSVVAGVLTGAITGFMFARNTMRSCAQRKNLKFPPPCPITSKEHPPRASLPTDPAGPGGNG</sequence>
<name>A0A9W8ASQ8_9FUNG</name>
<protein>
    <submittedName>
        <fullName evidence="3">Uncharacterized protein</fullName>
    </submittedName>
</protein>
<dbReference type="OrthoDB" id="3352450at2759"/>
<keyword evidence="2" id="KW-0472">Membrane</keyword>
<keyword evidence="4" id="KW-1185">Reference proteome</keyword>
<evidence type="ECO:0000256" key="1">
    <source>
        <dbReference type="SAM" id="MobiDB-lite"/>
    </source>
</evidence>
<dbReference type="Gene3D" id="1.10.3350.20">
    <property type="entry name" value="Tmem141 protein family"/>
    <property type="match status" value="1"/>
</dbReference>
<organism evidence="3 4">
    <name type="scientific">Dispira parvispora</name>
    <dbReference type="NCBI Taxonomy" id="1520584"/>
    <lineage>
        <taxon>Eukaryota</taxon>
        <taxon>Fungi</taxon>
        <taxon>Fungi incertae sedis</taxon>
        <taxon>Zoopagomycota</taxon>
        <taxon>Kickxellomycotina</taxon>
        <taxon>Dimargaritomycetes</taxon>
        <taxon>Dimargaritales</taxon>
        <taxon>Dimargaritaceae</taxon>
        <taxon>Dispira</taxon>
    </lineage>
</organism>
<comment type="caution">
    <text evidence="3">The sequence shown here is derived from an EMBL/GenBank/DDBJ whole genome shotgun (WGS) entry which is preliminary data.</text>
</comment>
<keyword evidence="2" id="KW-1133">Transmembrane helix</keyword>
<feature type="transmembrane region" description="Helical" evidence="2">
    <location>
        <begin position="56"/>
        <end position="75"/>
    </location>
</feature>